<proteinExistence type="inferred from homology"/>
<dbReference type="CDD" id="cd06464">
    <property type="entry name" value="ACD_sHsps-like"/>
    <property type="match status" value="1"/>
</dbReference>
<evidence type="ECO:0000256" key="1">
    <source>
        <dbReference type="ARBA" id="ARBA00023016"/>
    </source>
</evidence>
<protein>
    <recommendedName>
        <fullName evidence="2">Small heat shock protein, chloroplastic</fullName>
    </recommendedName>
</protein>
<dbReference type="InterPro" id="IPR044587">
    <property type="entry name" value="HSP21-like"/>
</dbReference>
<dbReference type="GO" id="GO:0009408">
    <property type="term" value="P:response to heat"/>
    <property type="evidence" value="ECO:0007669"/>
    <property type="project" value="UniProtKB-ARBA"/>
</dbReference>
<evidence type="ECO:0000256" key="4">
    <source>
        <dbReference type="RuleBase" id="RU003616"/>
    </source>
</evidence>
<dbReference type="PANTHER" id="PTHR46733:SF4">
    <property type="entry name" value="HEAT SHOCK PROTEIN 21, CHLOROPLASTIC"/>
    <property type="match status" value="1"/>
</dbReference>
<dbReference type="InterPro" id="IPR002068">
    <property type="entry name" value="A-crystallin/Hsp20_dom"/>
</dbReference>
<sequence length="215" mass="24761">MCLFFFSLKQCVRTNCSVFFPSASNARRPSSVRAQATGNDKDTMVDVHHVSSNNQRTAVQSRPQRLAMDISPFRLLDPLSSTRTMRQMLNMMDRLFQDIPTFPGQSRTSGEVRAPWDIKDEENEIKMRFDMPGLSKEDIKVSVEDNILVIKGEHKKEEGKDNEWLSRGYNSYDTRLRLPDNCEKDKVKAELKNGVLYISIPKTKEEKKVIDVEIN</sequence>
<dbReference type="EMBL" id="JBFOLK010000003">
    <property type="protein sequence ID" value="KAL2527529.1"/>
    <property type="molecule type" value="Genomic_DNA"/>
</dbReference>
<feature type="domain" description="SHSP" evidence="5">
    <location>
        <begin position="107"/>
        <end position="215"/>
    </location>
</feature>
<reference evidence="7" key="1">
    <citation type="submission" date="2024-07" db="EMBL/GenBank/DDBJ databases">
        <title>Two chromosome-level genome assemblies of Korean endemic species Abeliophyllum distichum and Forsythia ovata (Oleaceae).</title>
        <authorList>
            <person name="Jang H."/>
        </authorList>
    </citation>
    <scope>NUCLEOTIDE SEQUENCE [LARGE SCALE GENOMIC DNA]</scope>
</reference>
<dbReference type="Gene3D" id="2.60.40.790">
    <property type="match status" value="1"/>
</dbReference>
<dbReference type="SUPFAM" id="SSF49764">
    <property type="entry name" value="HSP20-like chaperones"/>
    <property type="match status" value="1"/>
</dbReference>
<dbReference type="InterPro" id="IPR008978">
    <property type="entry name" value="HSP20-like_chaperone"/>
</dbReference>
<dbReference type="PROSITE" id="PS01031">
    <property type="entry name" value="SHSP"/>
    <property type="match status" value="1"/>
</dbReference>
<evidence type="ECO:0000259" key="5">
    <source>
        <dbReference type="PROSITE" id="PS01031"/>
    </source>
</evidence>
<evidence type="ECO:0000256" key="3">
    <source>
        <dbReference type="PROSITE-ProRule" id="PRU00285"/>
    </source>
</evidence>
<dbReference type="PANTHER" id="PTHR46733">
    <property type="entry name" value="26.5 KDA HEAT SHOCK PROTEIN, MITOCHONDRIAL"/>
    <property type="match status" value="1"/>
</dbReference>
<dbReference type="Proteomes" id="UP001604336">
    <property type="component" value="Unassembled WGS sequence"/>
</dbReference>
<keyword evidence="1 6" id="KW-0346">Stress response</keyword>
<evidence type="ECO:0000256" key="2">
    <source>
        <dbReference type="ARBA" id="ARBA00067408"/>
    </source>
</evidence>
<gene>
    <name evidence="6" type="ORF">Adt_12583</name>
</gene>
<evidence type="ECO:0000313" key="6">
    <source>
        <dbReference type="EMBL" id="KAL2527529.1"/>
    </source>
</evidence>
<accession>A0ABD1UR50</accession>
<dbReference type="AlphaFoldDB" id="A0ABD1UR50"/>
<comment type="similarity">
    <text evidence="3 4">Belongs to the small heat shock protein (HSP20) family.</text>
</comment>
<organism evidence="6 7">
    <name type="scientific">Abeliophyllum distichum</name>
    <dbReference type="NCBI Taxonomy" id="126358"/>
    <lineage>
        <taxon>Eukaryota</taxon>
        <taxon>Viridiplantae</taxon>
        <taxon>Streptophyta</taxon>
        <taxon>Embryophyta</taxon>
        <taxon>Tracheophyta</taxon>
        <taxon>Spermatophyta</taxon>
        <taxon>Magnoliopsida</taxon>
        <taxon>eudicotyledons</taxon>
        <taxon>Gunneridae</taxon>
        <taxon>Pentapetalae</taxon>
        <taxon>asterids</taxon>
        <taxon>lamiids</taxon>
        <taxon>Lamiales</taxon>
        <taxon>Oleaceae</taxon>
        <taxon>Forsythieae</taxon>
        <taxon>Abeliophyllum</taxon>
    </lineage>
</organism>
<keyword evidence="7" id="KW-1185">Reference proteome</keyword>
<comment type="caution">
    <text evidence="6">The sequence shown here is derived from an EMBL/GenBank/DDBJ whole genome shotgun (WGS) entry which is preliminary data.</text>
</comment>
<dbReference type="FunFam" id="2.60.40.790:FF:000059">
    <property type="entry name" value="26.5 kDa heat shock protein, mitochondrial"/>
    <property type="match status" value="1"/>
</dbReference>
<dbReference type="Pfam" id="PF00011">
    <property type="entry name" value="HSP20"/>
    <property type="match status" value="1"/>
</dbReference>
<evidence type="ECO:0000313" key="7">
    <source>
        <dbReference type="Proteomes" id="UP001604336"/>
    </source>
</evidence>
<name>A0ABD1UR50_9LAMI</name>